<proteinExistence type="predicted"/>
<sequence>MPSIKLFIHRRRFFYTLLLGMLVTIYINLYHSTSNNINNNDLFLEPNNISLCFKWQSIDQQQFKGNSCLPYNPTINSVVWTHDGTGIMKYIQWIVTRKLGNIRISRLNDECELIQENYFSTDSKNNRYVQIYILSLTMNFNNNSTCSTDLIRIIKFSMHKINQIYFKRQSIQATIIYQYLDKIRPIHNFTFNRNISFDPIIKKAKFVTDYLINYFQNKSNTKSIIINSEDMIHSNLNNSEKILTDFISLLGFNTLTQTFKNIVQYDCYQFIQDATWWDQSETGKYILLTLLNVKLETIDKSNDFYHLHGNHSFVKYVSDNRQCFNDGTFFQIQSETITKRTSTDKPERCPFKQFDCAFSDIYSFNDREQFYQSYVPNNYFNTNPIKCGFTVQTTLDRVRNRYAHNYKCQIIVMTCITNCYDNLPIIQDTVPPNTCFVALLDTKTIDAFKRHFPTGTQWDFIDLGDTDSLFRVPAKVTETVKMLGHRMFPMAKWLIWLDGKAFIININEILSLARTPIIGLHHHDFNLTSESEVNLTIARVILREQSNPAQLNITLEEIEIQRAEYIHDGFYSRLNAIGLPMFDIAIFIYRNNHPCSFRYLCGWHNEINYYSYRGQLSVYYSAERLNLSDYLGFIPRRFYHTLDHRTMC</sequence>
<evidence type="ECO:0000256" key="1">
    <source>
        <dbReference type="SAM" id="Phobius"/>
    </source>
</evidence>
<gene>
    <name evidence="3" type="ORF">RFH988_LOCUS17698</name>
    <name evidence="4" type="ORF">SEV965_LOCUS20146</name>
</gene>
<keyword evidence="1" id="KW-0472">Membrane</keyword>
<feature type="transmembrane region" description="Helical" evidence="1">
    <location>
        <begin position="12"/>
        <end position="30"/>
    </location>
</feature>
<evidence type="ECO:0000313" key="5">
    <source>
        <dbReference type="Proteomes" id="UP000663889"/>
    </source>
</evidence>
<dbReference type="InterPro" id="IPR006852">
    <property type="entry name" value="TOD1_MUCI70"/>
</dbReference>
<keyword evidence="1" id="KW-1133">Transmembrane helix</keyword>
<name>A0A814V392_9BILA</name>
<dbReference type="InterPro" id="IPR048354">
    <property type="entry name" value="TOD1_MUCI70_glycTrfase_dom"/>
</dbReference>
<organism evidence="4 5">
    <name type="scientific">Rotaria sordida</name>
    <dbReference type="NCBI Taxonomy" id="392033"/>
    <lineage>
        <taxon>Eukaryota</taxon>
        <taxon>Metazoa</taxon>
        <taxon>Spiralia</taxon>
        <taxon>Gnathifera</taxon>
        <taxon>Rotifera</taxon>
        <taxon>Eurotatoria</taxon>
        <taxon>Bdelloidea</taxon>
        <taxon>Philodinida</taxon>
        <taxon>Philodinidae</taxon>
        <taxon>Rotaria</taxon>
    </lineage>
</organism>
<reference evidence="4" key="1">
    <citation type="submission" date="2021-02" db="EMBL/GenBank/DDBJ databases">
        <authorList>
            <person name="Nowell W R."/>
        </authorList>
    </citation>
    <scope>NUCLEOTIDE SEQUENCE</scope>
</reference>
<comment type="caution">
    <text evidence="4">The sequence shown here is derived from an EMBL/GenBank/DDBJ whole genome shotgun (WGS) entry which is preliminary data.</text>
</comment>
<dbReference type="EMBL" id="CAJNOO010000957">
    <property type="protein sequence ID" value="CAF1069524.1"/>
    <property type="molecule type" value="Genomic_DNA"/>
</dbReference>
<feature type="domain" description="TOD1/MUCI70 glycosyltransferase-like" evidence="2">
    <location>
        <begin position="358"/>
        <end position="626"/>
    </location>
</feature>
<dbReference type="EMBL" id="CAJNOU010001292">
    <property type="protein sequence ID" value="CAF1182758.1"/>
    <property type="molecule type" value="Genomic_DNA"/>
</dbReference>
<accession>A0A814V392</accession>
<evidence type="ECO:0000313" key="3">
    <source>
        <dbReference type="EMBL" id="CAF1069524.1"/>
    </source>
</evidence>
<keyword evidence="1" id="KW-0812">Transmembrane</keyword>
<evidence type="ECO:0000259" key="2">
    <source>
        <dbReference type="Pfam" id="PF04765"/>
    </source>
</evidence>
<evidence type="ECO:0000313" key="4">
    <source>
        <dbReference type="EMBL" id="CAF1182758.1"/>
    </source>
</evidence>
<dbReference type="PANTHER" id="PTHR12956">
    <property type="entry name" value="ALKALINE CERAMIDASE-RELATED"/>
    <property type="match status" value="1"/>
</dbReference>
<dbReference type="OrthoDB" id="1905162at2759"/>
<dbReference type="Proteomes" id="UP000663882">
    <property type="component" value="Unassembled WGS sequence"/>
</dbReference>
<protein>
    <recommendedName>
        <fullName evidence="2">TOD1/MUCI70 glycosyltransferase-like domain-containing protein</fullName>
    </recommendedName>
</protein>
<dbReference type="Pfam" id="PF04765">
    <property type="entry name" value="TOD1_MUCI70"/>
    <property type="match status" value="1"/>
</dbReference>
<dbReference type="Proteomes" id="UP000663889">
    <property type="component" value="Unassembled WGS sequence"/>
</dbReference>
<dbReference type="AlphaFoldDB" id="A0A814V392"/>